<dbReference type="PANTHER" id="PTHR36122">
    <property type="entry name" value="NICOTINAMIDE RIBOSIDE TRANSPORTER PNUC"/>
    <property type="match status" value="1"/>
</dbReference>
<name>A0ABP9BLN4_9MICC</name>
<feature type="transmembrane region" description="Helical" evidence="8">
    <location>
        <begin position="54"/>
        <end position="72"/>
    </location>
</feature>
<feature type="transmembrane region" description="Helical" evidence="8">
    <location>
        <begin position="102"/>
        <end position="119"/>
    </location>
</feature>
<dbReference type="PANTHER" id="PTHR36122:SF2">
    <property type="entry name" value="NICOTINAMIDE RIBOSIDE TRANSPORTER PNUC"/>
    <property type="match status" value="1"/>
</dbReference>
<evidence type="ECO:0000256" key="4">
    <source>
        <dbReference type="ARBA" id="ARBA00022475"/>
    </source>
</evidence>
<keyword evidence="10" id="KW-1185">Reference proteome</keyword>
<comment type="subcellular location">
    <subcellularLocation>
        <location evidence="1">Cell membrane</location>
        <topology evidence="1">Multi-pass membrane protein</topology>
    </subcellularLocation>
</comment>
<dbReference type="Proteomes" id="UP001500187">
    <property type="component" value="Unassembled WGS sequence"/>
</dbReference>
<dbReference type="InterPro" id="IPR006419">
    <property type="entry name" value="NMN_transpt_PnuC"/>
</dbReference>
<accession>A0ABP9BLN4</accession>
<evidence type="ECO:0000256" key="2">
    <source>
        <dbReference type="ARBA" id="ARBA00006669"/>
    </source>
</evidence>
<comment type="similarity">
    <text evidence="2">Belongs to the nicotinamide ribonucleoside (NR) uptake permease (TC 4.B.1) family.</text>
</comment>
<dbReference type="Pfam" id="PF04973">
    <property type="entry name" value="NMN_transporter"/>
    <property type="match status" value="1"/>
</dbReference>
<keyword evidence="6 8" id="KW-1133">Transmembrane helix</keyword>
<feature type="transmembrane region" description="Helical" evidence="8">
    <location>
        <begin position="182"/>
        <end position="200"/>
    </location>
</feature>
<evidence type="ECO:0000256" key="1">
    <source>
        <dbReference type="ARBA" id="ARBA00004651"/>
    </source>
</evidence>
<reference evidence="10" key="1">
    <citation type="journal article" date="2019" name="Int. J. Syst. Evol. Microbiol.">
        <title>The Global Catalogue of Microorganisms (GCM) 10K type strain sequencing project: providing services to taxonomists for standard genome sequencing and annotation.</title>
        <authorList>
            <consortium name="The Broad Institute Genomics Platform"/>
            <consortium name="The Broad Institute Genome Sequencing Center for Infectious Disease"/>
            <person name="Wu L."/>
            <person name="Ma J."/>
        </authorList>
    </citation>
    <scope>NUCLEOTIDE SEQUENCE [LARGE SCALE GENOMIC DNA]</scope>
    <source>
        <strain evidence="10">JCM 18541</strain>
    </source>
</reference>
<keyword evidence="5 8" id="KW-0812">Transmembrane</keyword>
<keyword evidence="4" id="KW-1003">Cell membrane</keyword>
<gene>
    <name evidence="9" type="primary">pnuC_2</name>
    <name evidence="9" type="ORF">GCM10023352_16260</name>
</gene>
<keyword evidence="3" id="KW-0813">Transport</keyword>
<evidence type="ECO:0000313" key="9">
    <source>
        <dbReference type="EMBL" id="GAA4797424.1"/>
    </source>
</evidence>
<feature type="transmembrane region" description="Helical" evidence="8">
    <location>
        <begin position="79"/>
        <end position="96"/>
    </location>
</feature>
<sequence length="259" mass="29168">MPLVTAPAHPQNPLARTIRAVHTDLFTGYTPFEKVFFATLIGLQILVSTTVFEGWLSAVTAVAGMICVILVGKGRISNYFFGVIQNVPYLILAFQAYFIGEITIAAFYVITQFWGLYIWRKNMRVEKSRAQRVATSTLEDEPRDVITRRLSLPQIGLALLILGLLTWGYGYLLTQWGSNQPYVDGFTTIIAVMAQILMVFRFREQWVGWLVLNAVQIYLWSTVDGGGNLAIMAMYAGFIANSLYGWYNWSKLSRPLPSS</sequence>
<protein>
    <submittedName>
        <fullName evidence="9">Nicotinamide riboside transporter PnuC</fullName>
    </submittedName>
</protein>
<evidence type="ECO:0000256" key="5">
    <source>
        <dbReference type="ARBA" id="ARBA00022692"/>
    </source>
</evidence>
<evidence type="ECO:0000256" key="6">
    <source>
        <dbReference type="ARBA" id="ARBA00022989"/>
    </source>
</evidence>
<evidence type="ECO:0000256" key="3">
    <source>
        <dbReference type="ARBA" id="ARBA00022448"/>
    </source>
</evidence>
<feature type="transmembrane region" description="Helical" evidence="8">
    <location>
        <begin position="229"/>
        <end position="247"/>
    </location>
</feature>
<evidence type="ECO:0000256" key="8">
    <source>
        <dbReference type="SAM" id="Phobius"/>
    </source>
</evidence>
<evidence type="ECO:0000313" key="10">
    <source>
        <dbReference type="Proteomes" id="UP001500187"/>
    </source>
</evidence>
<feature type="transmembrane region" description="Helical" evidence="8">
    <location>
        <begin position="207"/>
        <end position="223"/>
    </location>
</feature>
<feature type="transmembrane region" description="Helical" evidence="8">
    <location>
        <begin position="150"/>
        <end position="170"/>
    </location>
</feature>
<dbReference type="RefSeq" id="WP_345446347.1">
    <property type="nucleotide sequence ID" value="NZ_BAABKP010000003.1"/>
</dbReference>
<keyword evidence="7 8" id="KW-0472">Membrane</keyword>
<dbReference type="NCBIfam" id="TIGR01528">
    <property type="entry name" value="NMN_trans_PnuC"/>
    <property type="match status" value="1"/>
</dbReference>
<organism evidence="9 10">
    <name type="scientific">Rothia endophytica</name>
    <dbReference type="NCBI Taxonomy" id="1324766"/>
    <lineage>
        <taxon>Bacteria</taxon>
        <taxon>Bacillati</taxon>
        <taxon>Actinomycetota</taxon>
        <taxon>Actinomycetes</taxon>
        <taxon>Micrococcales</taxon>
        <taxon>Micrococcaceae</taxon>
        <taxon>Rothia</taxon>
    </lineage>
</organism>
<proteinExistence type="inferred from homology"/>
<comment type="caution">
    <text evidence="9">The sequence shown here is derived from an EMBL/GenBank/DDBJ whole genome shotgun (WGS) entry which is preliminary data.</text>
</comment>
<evidence type="ECO:0000256" key="7">
    <source>
        <dbReference type="ARBA" id="ARBA00023136"/>
    </source>
</evidence>
<dbReference type="EMBL" id="BAABKP010000003">
    <property type="protein sequence ID" value="GAA4797424.1"/>
    <property type="molecule type" value="Genomic_DNA"/>
</dbReference>